<keyword evidence="1" id="KW-1133">Transmembrane helix</keyword>
<name>A0A4U1JDB8_9BACT</name>
<keyword evidence="1" id="KW-0472">Membrane</keyword>
<gene>
    <name evidence="2" type="ORF">E8A74_18915</name>
</gene>
<evidence type="ECO:0000256" key="1">
    <source>
        <dbReference type="SAM" id="Phobius"/>
    </source>
</evidence>
<reference evidence="2 3" key="1">
    <citation type="submission" date="2019-04" db="EMBL/GenBank/DDBJ databases">
        <authorList>
            <person name="Li Y."/>
            <person name="Wang J."/>
        </authorList>
    </citation>
    <scope>NUCLEOTIDE SEQUENCE [LARGE SCALE GENOMIC DNA]</scope>
    <source>
        <strain evidence="2 3">DSM 14668</strain>
    </source>
</reference>
<dbReference type="OrthoDB" id="5508332at2"/>
<accession>A0A4U1JDB8</accession>
<sequence length="340" mass="34446">MSRSIVPIPPGLRLLALPTCRDVALVAALVTSVSVAAGLVRSMPLLLAPSVPARLGLPFARAALAVSLEVALVLAPPLGAALAAARLVDRGEARAVFALGASPRSLVASALPVWLLVFVLSALASLAWGLEAEAPGRLASRLLADGRAACVDRAARDPQVPHAATVPMAEATWICLPGEPPRLVMSPSLLGGSALAARSIELSADTASLVADDLVLALPSNETTGPMTVRVARASVRGLLPLGRPSNLRAPVRAVLLGATSAASALLTSLAVLASSIRGRALALFVGLSGPALALLVLSALERERSPLLAYGLVPALGLLGPLLAARFARILASRRAPGA</sequence>
<dbReference type="EMBL" id="SSMQ01000018">
    <property type="protein sequence ID" value="TKD06581.1"/>
    <property type="molecule type" value="Genomic_DNA"/>
</dbReference>
<proteinExistence type="predicted"/>
<feature type="transmembrane region" description="Helical" evidence="1">
    <location>
        <begin position="23"/>
        <end position="42"/>
    </location>
</feature>
<feature type="transmembrane region" description="Helical" evidence="1">
    <location>
        <begin position="281"/>
        <end position="301"/>
    </location>
</feature>
<keyword evidence="1" id="KW-0812">Transmembrane</keyword>
<feature type="transmembrane region" description="Helical" evidence="1">
    <location>
        <begin position="254"/>
        <end position="274"/>
    </location>
</feature>
<dbReference type="RefSeq" id="WP_136930432.1">
    <property type="nucleotide sequence ID" value="NZ_SSMQ01000018.1"/>
</dbReference>
<evidence type="ECO:0000313" key="3">
    <source>
        <dbReference type="Proteomes" id="UP000309215"/>
    </source>
</evidence>
<organism evidence="2 3">
    <name type="scientific">Polyangium fumosum</name>
    <dbReference type="NCBI Taxonomy" id="889272"/>
    <lineage>
        <taxon>Bacteria</taxon>
        <taxon>Pseudomonadati</taxon>
        <taxon>Myxococcota</taxon>
        <taxon>Polyangia</taxon>
        <taxon>Polyangiales</taxon>
        <taxon>Polyangiaceae</taxon>
        <taxon>Polyangium</taxon>
    </lineage>
</organism>
<feature type="transmembrane region" description="Helical" evidence="1">
    <location>
        <begin position="106"/>
        <end position="128"/>
    </location>
</feature>
<evidence type="ECO:0008006" key="4">
    <source>
        <dbReference type="Google" id="ProtNLM"/>
    </source>
</evidence>
<dbReference type="AlphaFoldDB" id="A0A4U1JDB8"/>
<keyword evidence="3" id="KW-1185">Reference proteome</keyword>
<evidence type="ECO:0000313" key="2">
    <source>
        <dbReference type="EMBL" id="TKD06581.1"/>
    </source>
</evidence>
<protein>
    <recommendedName>
        <fullName evidence="4">LptF/LptG family permease</fullName>
    </recommendedName>
</protein>
<dbReference type="Proteomes" id="UP000309215">
    <property type="component" value="Unassembled WGS sequence"/>
</dbReference>
<feature type="transmembrane region" description="Helical" evidence="1">
    <location>
        <begin position="307"/>
        <end position="326"/>
    </location>
</feature>
<comment type="caution">
    <text evidence="2">The sequence shown here is derived from an EMBL/GenBank/DDBJ whole genome shotgun (WGS) entry which is preliminary data.</text>
</comment>
<feature type="transmembrane region" description="Helical" evidence="1">
    <location>
        <begin position="62"/>
        <end position="85"/>
    </location>
</feature>